<keyword evidence="1" id="KW-0812">Transmembrane</keyword>
<feature type="transmembrane region" description="Helical" evidence="1">
    <location>
        <begin position="6"/>
        <end position="27"/>
    </location>
</feature>
<dbReference type="EMBL" id="KQ416379">
    <property type="protein sequence ID" value="KOF97192.1"/>
    <property type="molecule type" value="Genomic_DNA"/>
</dbReference>
<keyword evidence="1" id="KW-0472">Membrane</keyword>
<sequence>MVMMGMVSVSGNSGLAFVTFVVIVFNLRHFHHKSWSFFLTYSKYLLLNQCNHETLTNINNNILYIISMKEKRR</sequence>
<organism evidence="2">
    <name type="scientific">Octopus bimaculoides</name>
    <name type="common">California two-spotted octopus</name>
    <dbReference type="NCBI Taxonomy" id="37653"/>
    <lineage>
        <taxon>Eukaryota</taxon>
        <taxon>Metazoa</taxon>
        <taxon>Spiralia</taxon>
        <taxon>Lophotrochozoa</taxon>
        <taxon>Mollusca</taxon>
        <taxon>Cephalopoda</taxon>
        <taxon>Coleoidea</taxon>
        <taxon>Octopodiformes</taxon>
        <taxon>Octopoda</taxon>
        <taxon>Incirrata</taxon>
        <taxon>Octopodidae</taxon>
        <taxon>Octopus</taxon>
    </lineage>
</organism>
<evidence type="ECO:0000313" key="2">
    <source>
        <dbReference type="EMBL" id="KOF97192.1"/>
    </source>
</evidence>
<reference evidence="2" key="1">
    <citation type="submission" date="2015-07" db="EMBL/GenBank/DDBJ databases">
        <title>MeaNS - Measles Nucleotide Surveillance Program.</title>
        <authorList>
            <person name="Tran T."/>
            <person name="Druce J."/>
        </authorList>
    </citation>
    <scope>NUCLEOTIDE SEQUENCE</scope>
    <source>
        <strain evidence="2">UCB-OBI-ISO-001</strain>
        <tissue evidence="2">Gonad</tissue>
    </source>
</reference>
<proteinExistence type="predicted"/>
<protein>
    <submittedName>
        <fullName evidence="2">Uncharacterized protein</fullName>
    </submittedName>
</protein>
<evidence type="ECO:0000256" key="1">
    <source>
        <dbReference type="SAM" id="Phobius"/>
    </source>
</evidence>
<keyword evidence="1" id="KW-1133">Transmembrane helix</keyword>
<accession>A0A0L8I6V2</accession>
<dbReference type="AlphaFoldDB" id="A0A0L8I6V2"/>
<gene>
    <name evidence="2" type="ORF">OCBIM_22030973mg</name>
</gene>
<name>A0A0L8I6V2_OCTBM</name>